<dbReference type="InterPro" id="IPR009081">
    <property type="entry name" value="PP-bd_ACP"/>
</dbReference>
<feature type="domain" description="Carrier" evidence="1">
    <location>
        <begin position="2"/>
        <end position="78"/>
    </location>
</feature>
<dbReference type="HOGENOM" id="CLU_108696_5_2_7"/>
<accession>A1AP60</accession>
<reference evidence="2 3" key="1">
    <citation type="submission" date="2006-10" db="EMBL/GenBank/DDBJ databases">
        <title>Complete sequence of chromosome of Pelobacter propionicus DSM 2379.</title>
        <authorList>
            <consortium name="US DOE Joint Genome Institute"/>
            <person name="Copeland A."/>
            <person name="Lucas S."/>
            <person name="Lapidus A."/>
            <person name="Barry K."/>
            <person name="Detter J.C."/>
            <person name="Glavina del Rio T."/>
            <person name="Hammon N."/>
            <person name="Israni S."/>
            <person name="Dalin E."/>
            <person name="Tice H."/>
            <person name="Pitluck S."/>
            <person name="Saunders E."/>
            <person name="Brettin T."/>
            <person name="Bruce D."/>
            <person name="Han C."/>
            <person name="Tapia R."/>
            <person name="Schmutz J."/>
            <person name="Larimer F."/>
            <person name="Land M."/>
            <person name="Hauser L."/>
            <person name="Kyrpides N."/>
            <person name="Kim E."/>
            <person name="Lovley D."/>
            <person name="Richardson P."/>
        </authorList>
    </citation>
    <scope>NUCLEOTIDE SEQUENCE [LARGE SCALE GENOMIC DNA]</scope>
    <source>
        <strain evidence="3">DSM 2379 / NBRC 103807 / OttBd1</strain>
    </source>
</reference>
<name>A1AP60_PELPD</name>
<dbReference type="EMBL" id="CP000482">
    <property type="protein sequence ID" value="ABK99130.1"/>
    <property type="molecule type" value="Genomic_DNA"/>
</dbReference>
<dbReference type="STRING" id="338966.Ppro_1515"/>
<dbReference type="AlphaFoldDB" id="A1AP60"/>
<dbReference type="KEGG" id="ppd:Ppro_1515"/>
<proteinExistence type="predicted"/>
<sequence>MTTREKICELILKTRKGKLAPEDLKPEADLRNDLRLDSLALAELLVLTEDSFGVEFSPEEAHSVATLGQMIDFIDKRLAAA</sequence>
<dbReference type="SUPFAM" id="SSF47336">
    <property type="entry name" value="ACP-like"/>
    <property type="match status" value="1"/>
</dbReference>
<evidence type="ECO:0000259" key="1">
    <source>
        <dbReference type="PROSITE" id="PS50075"/>
    </source>
</evidence>
<dbReference type="Proteomes" id="UP000006732">
    <property type="component" value="Chromosome"/>
</dbReference>
<organism evidence="2 3">
    <name type="scientific">Pelobacter propionicus (strain DSM 2379 / NBRC 103807 / OttBd1)</name>
    <dbReference type="NCBI Taxonomy" id="338966"/>
    <lineage>
        <taxon>Bacteria</taxon>
        <taxon>Pseudomonadati</taxon>
        <taxon>Thermodesulfobacteriota</taxon>
        <taxon>Desulfuromonadia</taxon>
        <taxon>Desulfuromonadales</taxon>
        <taxon>Desulfuromonadaceae</taxon>
        <taxon>Pelobacter</taxon>
    </lineage>
</organism>
<dbReference type="Pfam" id="PF00550">
    <property type="entry name" value="PP-binding"/>
    <property type="match status" value="1"/>
</dbReference>
<dbReference type="eggNOG" id="COG0236">
    <property type="taxonomic scope" value="Bacteria"/>
</dbReference>
<keyword evidence="3" id="KW-1185">Reference proteome</keyword>
<gene>
    <name evidence="2" type="ordered locus">Ppro_1515</name>
</gene>
<dbReference type="OrthoDB" id="3397043at2"/>
<dbReference type="InterPro" id="IPR036736">
    <property type="entry name" value="ACP-like_sf"/>
</dbReference>
<protein>
    <submittedName>
        <fullName evidence="2">Phosphopantetheine-binding protein</fullName>
    </submittedName>
</protein>
<evidence type="ECO:0000313" key="2">
    <source>
        <dbReference type="EMBL" id="ABK99130.1"/>
    </source>
</evidence>
<dbReference type="PROSITE" id="PS50075">
    <property type="entry name" value="CARRIER"/>
    <property type="match status" value="1"/>
</dbReference>
<evidence type="ECO:0000313" key="3">
    <source>
        <dbReference type="Proteomes" id="UP000006732"/>
    </source>
</evidence>
<dbReference type="RefSeq" id="WP_011735420.1">
    <property type="nucleotide sequence ID" value="NC_008609.1"/>
</dbReference>
<dbReference type="Gene3D" id="1.10.1200.10">
    <property type="entry name" value="ACP-like"/>
    <property type="match status" value="1"/>
</dbReference>